<keyword evidence="3" id="KW-1185">Reference proteome</keyword>
<dbReference type="EMBL" id="WVTA01000014">
    <property type="protein sequence ID" value="KAK3202364.1"/>
    <property type="molecule type" value="Genomic_DNA"/>
</dbReference>
<dbReference type="Proteomes" id="UP001280581">
    <property type="component" value="Unassembled WGS sequence"/>
</dbReference>
<dbReference type="InterPro" id="IPR001810">
    <property type="entry name" value="F-box_dom"/>
</dbReference>
<dbReference type="CDD" id="cd09917">
    <property type="entry name" value="F-box_SF"/>
    <property type="match status" value="1"/>
</dbReference>
<proteinExistence type="predicted"/>
<protein>
    <recommendedName>
        <fullName evidence="1">F-box domain-containing protein</fullName>
    </recommendedName>
</protein>
<dbReference type="PROSITE" id="PS50181">
    <property type="entry name" value="FBOX"/>
    <property type="match status" value="1"/>
</dbReference>
<accession>A0AAN6LR98</accession>
<sequence length="452" mass="51490">MDAPESLVDLAPELLQLVLAHLDPQALVRFGQTCRRAHDFIRPTANQHLWESAFTNKFDHPRHAWQHLVPTARRDHQPREALWDWHRELVRRTQVFNLLVARDRPEIARQLEHVVTTLLDIQQTTSTDLNIDYLHDLERHAGGFDHIVHDFSNHSDSLAVSRASGIIHHRPVTRSMLRRSAVVPEWASRFHIIHGPTQREEDSVSSKAGARAVVYDWSSTSEDADFGPFYKDRSGRVNWQLIEAISSLMHRLFATALKSYHLRPTGYDRHVPSSQPMDPALPNDWAGVTGTWAGTYAFLDYRALVHYNFAHTLEHHLDLGECEEACGDMMRLDLELDDSDDLRQDPRLQSSLPTCDDLPSLFFQGSSTGQATERPTIQVRGMACLAPGGREVRWRLIIRYAGTDQWQLEGVQPGGIRSGGMYGLWSHVDHDDHGPMGPFYYAPVKLCNLSFD</sequence>
<gene>
    <name evidence="2" type="ORF">GRF29_161g908461</name>
</gene>
<evidence type="ECO:0000259" key="1">
    <source>
        <dbReference type="PROSITE" id="PS50181"/>
    </source>
</evidence>
<dbReference type="SUPFAM" id="SSF81383">
    <property type="entry name" value="F-box domain"/>
    <property type="match status" value="1"/>
</dbReference>
<dbReference type="Gene3D" id="1.20.1280.50">
    <property type="match status" value="1"/>
</dbReference>
<reference evidence="2 3" key="1">
    <citation type="submission" date="2021-02" db="EMBL/GenBank/DDBJ databases">
        <title>Genome assembly of Pseudopithomyces chartarum.</title>
        <authorList>
            <person name="Jauregui R."/>
            <person name="Singh J."/>
            <person name="Voisey C."/>
        </authorList>
    </citation>
    <scope>NUCLEOTIDE SEQUENCE [LARGE SCALE GENOMIC DNA]</scope>
    <source>
        <strain evidence="2 3">AGR01</strain>
    </source>
</reference>
<dbReference type="InterPro" id="IPR036047">
    <property type="entry name" value="F-box-like_dom_sf"/>
</dbReference>
<dbReference type="AlphaFoldDB" id="A0AAN6LR98"/>
<organism evidence="2 3">
    <name type="scientific">Pseudopithomyces chartarum</name>
    <dbReference type="NCBI Taxonomy" id="1892770"/>
    <lineage>
        <taxon>Eukaryota</taxon>
        <taxon>Fungi</taxon>
        <taxon>Dikarya</taxon>
        <taxon>Ascomycota</taxon>
        <taxon>Pezizomycotina</taxon>
        <taxon>Dothideomycetes</taxon>
        <taxon>Pleosporomycetidae</taxon>
        <taxon>Pleosporales</taxon>
        <taxon>Massarineae</taxon>
        <taxon>Didymosphaeriaceae</taxon>
        <taxon>Pseudopithomyces</taxon>
    </lineage>
</organism>
<dbReference type="Pfam" id="PF00646">
    <property type="entry name" value="F-box"/>
    <property type="match status" value="1"/>
</dbReference>
<name>A0AAN6LR98_9PLEO</name>
<comment type="caution">
    <text evidence="2">The sequence shown here is derived from an EMBL/GenBank/DDBJ whole genome shotgun (WGS) entry which is preliminary data.</text>
</comment>
<feature type="domain" description="F-box" evidence="1">
    <location>
        <begin position="4"/>
        <end position="53"/>
    </location>
</feature>
<evidence type="ECO:0000313" key="2">
    <source>
        <dbReference type="EMBL" id="KAK3202364.1"/>
    </source>
</evidence>
<evidence type="ECO:0000313" key="3">
    <source>
        <dbReference type="Proteomes" id="UP001280581"/>
    </source>
</evidence>